<dbReference type="EMBL" id="CAUEEQ010036947">
    <property type="protein sequence ID" value="CAJ0953584.1"/>
    <property type="molecule type" value="Genomic_DNA"/>
</dbReference>
<evidence type="ECO:0000313" key="2">
    <source>
        <dbReference type="Proteomes" id="UP001176940"/>
    </source>
</evidence>
<reference evidence="1" key="1">
    <citation type="submission" date="2023-07" db="EMBL/GenBank/DDBJ databases">
        <authorList>
            <person name="Stuckert A."/>
        </authorList>
    </citation>
    <scope>NUCLEOTIDE SEQUENCE</scope>
</reference>
<dbReference type="InterPro" id="IPR036028">
    <property type="entry name" value="SH3-like_dom_sf"/>
</dbReference>
<keyword evidence="2" id="KW-1185">Reference proteome</keyword>
<dbReference type="Gene3D" id="2.30.30.40">
    <property type="entry name" value="SH3 Domains"/>
    <property type="match status" value="1"/>
</dbReference>
<proteinExistence type="predicted"/>
<accession>A0ABN9LXK7</accession>
<organism evidence="1 2">
    <name type="scientific">Ranitomeya imitator</name>
    <name type="common">mimic poison frog</name>
    <dbReference type="NCBI Taxonomy" id="111125"/>
    <lineage>
        <taxon>Eukaryota</taxon>
        <taxon>Metazoa</taxon>
        <taxon>Chordata</taxon>
        <taxon>Craniata</taxon>
        <taxon>Vertebrata</taxon>
        <taxon>Euteleostomi</taxon>
        <taxon>Amphibia</taxon>
        <taxon>Batrachia</taxon>
        <taxon>Anura</taxon>
        <taxon>Neobatrachia</taxon>
        <taxon>Hyloidea</taxon>
        <taxon>Dendrobatidae</taxon>
        <taxon>Dendrobatinae</taxon>
        <taxon>Ranitomeya</taxon>
    </lineage>
</organism>
<evidence type="ECO:0000313" key="1">
    <source>
        <dbReference type="EMBL" id="CAJ0953584.1"/>
    </source>
</evidence>
<gene>
    <name evidence="1" type="ORF">RIMI_LOCUS14371974</name>
</gene>
<name>A0ABN9LXK7_9NEOB</name>
<protein>
    <submittedName>
        <fullName evidence="1">Uncharacterized protein</fullName>
    </submittedName>
</protein>
<sequence length="125" mass="14187">MMFPALSLTKLPVTDEKEPFSVTLHTFCPVVDGEMVIEEAVAEVPKCHPVWRYPQLTPGRLRCFITLTQSAYDEFKCLDKLLYEHALDMTGNGSVQLIVKAKFNFKQQNEDELSFSKGDTVMSPK</sequence>
<comment type="caution">
    <text evidence="1">The sequence shown here is derived from an EMBL/GenBank/DDBJ whole genome shotgun (WGS) entry which is preliminary data.</text>
</comment>
<dbReference type="SUPFAM" id="SSF50044">
    <property type="entry name" value="SH3-domain"/>
    <property type="match status" value="1"/>
</dbReference>
<dbReference type="Proteomes" id="UP001176940">
    <property type="component" value="Unassembled WGS sequence"/>
</dbReference>